<evidence type="ECO:0000256" key="6">
    <source>
        <dbReference type="ARBA" id="ARBA00022989"/>
    </source>
</evidence>
<keyword evidence="3" id="KW-0813">Transport</keyword>
<keyword evidence="6 8" id="KW-1133">Transmembrane helix</keyword>
<comment type="caution">
    <text evidence="9">The sequence shown here is derived from an EMBL/GenBank/DDBJ whole genome shotgun (WGS) entry which is preliminary data.</text>
</comment>
<dbReference type="Pfam" id="PF01235">
    <property type="entry name" value="Na_Ala_symp"/>
    <property type="match status" value="1"/>
</dbReference>
<evidence type="ECO:0000256" key="8">
    <source>
        <dbReference type="SAM" id="Phobius"/>
    </source>
</evidence>
<keyword evidence="4" id="KW-1003">Cell membrane</keyword>
<reference evidence="9" key="1">
    <citation type="submission" date="2019-11" db="EMBL/GenBank/DDBJ databases">
        <title>Characterization of Clostridium perfringens isolates from swine manure treated agricultural soils.</title>
        <authorList>
            <person name="Wushke S.T."/>
        </authorList>
    </citation>
    <scope>NUCLEOTIDE SEQUENCE</scope>
    <source>
        <strain evidence="9">X94</strain>
    </source>
</reference>
<keyword evidence="5 8" id="KW-0812">Transmembrane</keyword>
<evidence type="ECO:0000313" key="10">
    <source>
        <dbReference type="Proteomes" id="UP001288778"/>
    </source>
</evidence>
<dbReference type="AlphaFoldDB" id="A0AAW9I7V3"/>
<dbReference type="EMBL" id="WNUI01000385">
    <property type="protein sequence ID" value="MDZ4910511.1"/>
    <property type="molecule type" value="Genomic_DNA"/>
</dbReference>
<accession>A0AAW9I7V3</accession>
<name>A0AAW9I7V3_CLOPF</name>
<dbReference type="Proteomes" id="UP001288778">
    <property type="component" value="Unassembled WGS sequence"/>
</dbReference>
<evidence type="ECO:0000256" key="7">
    <source>
        <dbReference type="ARBA" id="ARBA00023136"/>
    </source>
</evidence>
<sequence>MKSAGLAWAMGDIGVGLMAWLNLVAIVLLSNTVIKCFKDYERQMKLGIPRDDITFDPTPLGIKGATFWEERVASGENNPQS</sequence>
<comment type="subcellular location">
    <subcellularLocation>
        <location evidence="1">Cell membrane</location>
        <topology evidence="1">Multi-pass membrane protein</topology>
    </subcellularLocation>
</comment>
<keyword evidence="7 8" id="KW-0472">Membrane</keyword>
<organism evidence="9 10">
    <name type="scientific">Clostridium perfringens</name>
    <dbReference type="NCBI Taxonomy" id="1502"/>
    <lineage>
        <taxon>Bacteria</taxon>
        <taxon>Bacillati</taxon>
        <taxon>Bacillota</taxon>
        <taxon>Clostridia</taxon>
        <taxon>Eubacteriales</taxon>
        <taxon>Clostridiaceae</taxon>
        <taxon>Clostridium</taxon>
    </lineage>
</organism>
<dbReference type="GO" id="GO:0005886">
    <property type="term" value="C:plasma membrane"/>
    <property type="evidence" value="ECO:0007669"/>
    <property type="project" value="UniProtKB-SubCell"/>
</dbReference>
<feature type="non-terminal residue" evidence="9">
    <location>
        <position position="1"/>
    </location>
</feature>
<protein>
    <submittedName>
        <fullName evidence="9">Sodium:alanine symporter</fullName>
    </submittedName>
</protein>
<evidence type="ECO:0000256" key="5">
    <source>
        <dbReference type="ARBA" id="ARBA00022692"/>
    </source>
</evidence>
<dbReference type="RefSeq" id="WP_322395735.1">
    <property type="nucleotide sequence ID" value="NZ_WNUI01000385.1"/>
</dbReference>
<gene>
    <name evidence="9" type="ORF">GNF68_16060</name>
</gene>
<evidence type="ECO:0000256" key="3">
    <source>
        <dbReference type="ARBA" id="ARBA00022448"/>
    </source>
</evidence>
<evidence type="ECO:0000313" key="9">
    <source>
        <dbReference type="EMBL" id="MDZ4910511.1"/>
    </source>
</evidence>
<feature type="transmembrane region" description="Helical" evidence="8">
    <location>
        <begin position="6"/>
        <end position="34"/>
    </location>
</feature>
<dbReference type="GO" id="GO:0005283">
    <property type="term" value="F:amino acid:sodium symporter activity"/>
    <property type="evidence" value="ECO:0007669"/>
    <property type="project" value="InterPro"/>
</dbReference>
<evidence type="ECO:0000256" key="1">
    <source>
        <dbReference type="ARBA" id="ARBA00004651"/>
    </source>
</evidence>
<evidence type="ECO:0000256" key="2">
    <source>
        <dbReference type="ARBA" id="ARBA00009261"/>
    </source>
</evidence>
<dbReference type="InterPro" id="IPR001463">
    <property type="entry name" value="Na/Ala_symport"/>
</dbReference>
<comment type="similarity">
    <text evidence="2">Belongs to the alanine or glycine:cation symporter (AGCS) (TC 2.A.25) family.</text>
</comment>
<evidence type="ECO:0000256" key="4">
    <source>
        <dbReference type="ARBA" id="ARBA00022475"/>
    </source>
</evidence>
<proteinExistence type="inferred from homology"/>